<feature type="signal peptide" evidence="9">
    <location>
        <begin position="1"/>
        <end position="17"/>
    </location>
</feature>
<dbReference type="OrthoDB" id="44567at2759"/>
<dbReference type="GO" id="GO:0006508">
    <property type="term" value="P:proteolysis"/>
    <property type="evidence" value="ECO:0007669"/>
    <property type="project" value="UniProtKB-KW"/>
</dbReference>
<keyword evidence="7" id="KW-0720">Serine protease</keyword>
<evidence type="ECO:0000256" key="3">
    <source>
        <dbReference type="ARBA" id="ARBA00023026"/>
    </source>
</evidence>
<dbReference type="InterPro" id="IPR033116">
    <property type="entry name" value="TRYPSIN_SER"/>
</dbReference>
<dbReference type="CDD" id="cd00190">
    <property type="entry name" value="Tryp_SPc"/>
    <property type="match status" value="1"/>
</dbReference>
<reference evidence="11" key="1">
    <citation type="submission" date="2020-06" db="EMBL/GenBank/DDBJ databases">
        <authorList>
            <consortium name="Plant Systems Biology data submission"/>
        </authorList>
    </citation>
    <scope>NUCLEOTIDE SEQUENCE</scope>
    <source>
        <strain evidence="11">D6</strain>
    </source>
</reference>
<feature type="domain" description="Peptidase S1" evidence="10">
    <location>
        <begin position="54"/>
        <end position="298"/>
    </location>
</feature>
<evidence type="ECO:0000256" key="7">
    <source>
        <dbReference type="RuleBase" id="RU363034"/>
    </source>
</evidence>
<gene>
    <name evidence="11" type="ORF">SEMRO_301_G112080.1</name>
</gene>
<keyword evidence="4" id="KW-1015">Disulfide bond</keyword>
<evidence type="ECO:0000256" key="6">
    <source>
        <dbReference type="ARBA" id="ARBA00038868"/>
    </source>
</evidence>
<evidence type="ECO:0000256" key="2">
    <source>
        <dbReference type="ARBA" id="ARBA00022757"/>
    </source>
</evidence>
<comment type="caution">
    <text evidence="11">The sequence shown here is derived from an EMBL/GenBank/DDBJ whole genome shotgun (WGS) entry which is preliminary data.</text>
</comment>
<feature type="chain" id="PRO_5040467472" description="trypsin" evidence="9">
    <location>
        <begin position="18"/>
        <end position="682"/>
    </location>
</feature>
<dbReference type="Proteomes" id="UP001153069">
    <property type="component" value="Unassembled WGS sequence"/>
</dbReference>
<evidence type="ECO:0000313" key="11">
    <source>
        <dbReference type="EMBL" id="CAB9507333.1"/>
    </source>
</evidence>
<proteinExistence type="inferred from homology"/>
<dbReference type="SUPFAM" id="SSF50494">
    <property type="entry name" value="Trypsin-like serine proteases"/>
    <property type="match status" value="1"/>
</dbReference>
<evidence type="ECO:0000256" key="8">
    <source>
        <dbReference type="SAM" id="MobiDB-lite"/>
    </source>
</evidence>
<comment type="similarity">
    <text evidence="1">Belongs to the peptidase S1 family.</text>
</comment>
<feature type="region of interest" description="Disordered" evidence="8">
    <location>
        <begin position="544"/>
        <end position="597"/>
    </location>
</feature>
<evidence type="ECO:0000256" key="9">
    <source>
        <dbReference type="SAM" id="SignalP"/>
    </source>
</evidence>
<evidence type="ECO:0000256" key="5">
    <source>
        <dbReference type="ARBA" id="ARBA00036320"/>
    </source>
</evidence>
<dbReference type="EC" id="3.4.21.4" evidence="6"/>
<dbReference type="GO" id="GO:0004252">
    <property type="term" value="F:serine-type endopeptidase activity"/>
    <property type="evidence" value="ECO:0007669"/>
    <property type="project" value="UniProtKB-EC"/>
</dbReference>
<dbReference type="PRINTS" id="PR00722">
    <property type="entry name" value="CHYMOTRYPSIN"/>
</dbReference>
<dbReference type="EMBL" id="CAICTM010000300">
    <property type="protein sequence ID" value="CAB9507333.1"/>
    <property type="molecule type" value="Genomic_DNA"/>
</dbReference>
<keyword evidence="3" id="KW-0843">Virulence</keyword>
<dbReference type="PANTHER" id="PTHR24276">
    <property type="entry name" value="POLYSERASE-RELATED"/>
    <property type="match status" value="1"/>
</dbReference>
<dbReference type="InterPro" id="IPR001314">
    <property type="entry name" value="Peptidase_S1A"/>
</dbReference>
<dbReference type="PROSITE" id="PS50240">
    <property type="entry name" value="TRYPSIN_DOM"/>
    <property type="match status" value="1"/>
</dbReference>
<dbReference type="Pfam" id="PF00089">
    <property type="entry name" value="Trypsin"/>
    <property type="match status" value="1"/>
</dbReference>
<sequence>MRLLLLYCLSLLAVVSSSESGEDKLSLRVARQRTDTRIRQPVERIVDKKALKEINGDALSKEFIYHPPGHEANVEDYPFFAHWSHAMCGASIVAEDILLTAGHCARKAVDPLKRKQVRMLSTHRETGGFTRHIAHLEIHPKYNQYVQEFDFQLIKVDKSLLVDDNGVATGAKLVRINRNSQNPEPGDPVQAVGFGTVTPDGTSGNSMVLMDATLQAFANDHCHKQYGPGRIVEEIMMCVGSEDGSVDTCQGDSGGPMLDKNNVQLSVVSWGQGCAQADHAGIGSRVSAIADWIDAQICRLSAFPPTSCTPKDTVSYNNRLPMMKEGGDDTQQTHEDTFDLRITVSHDKFPKETAWSLTHKDSFTLLYLQPFSSVFEPYASVSHEFHNLTTGEYLFEIGDSGEDGICCEDGDASTITILNQNTNNVLWEHPGKFEAYLGVTLIIGGDGKVVDKFVSTEFISPGKNATMTNSQNYVNDPQHNDKDWPGKFPETQKSLTVNIKHDNRPYEVQWSLHYLKNISAPAATQRVKDGANVIDDLWHMLPFVNSQDEEASEDESNGSSSSEEEEESTSGTTSSDNQWSSIYSSPPAAKEHSSTLESKTFSNLKPGLYLFTLHDTEGDGICCDYRFGWTTITTDTGKGLDIEGHHHKVLWQHDGEFNYRIQATIKLDEQGTFEVVYSERRK</sequence>
<comment type="catalytic activity">
    <reaction evidence="5">
        <text>Preferential cleavage: Arg-|-Xaa, Lys-|-Xaa.</text>
        <dbReference type="EC" id="3.4.21.4"/>
    </reaction>
</comment>
<dbReference type="InterPro" id="IPR001254">
    <property type="entry name" value="Trypsin_dom"/>
</dbReference>
<dbReference type="SMART" id="SM00020">
    <property type="entry name" value="Tryp_SPc"/>
    <property type="match status" value="1"/>
</dbReference>
<keyword evidence="7" id="KW-0378">Hydrolase</keyword>
<dbReference type="Gene3D" id="2.40.10.10">
    <property type="entry name" value="Trypsin-like serine proteases"/>
    <property type="match status" value="2"/>
</dbReference>
<dbReference type="InterPro" id="IPR009003">
    <property type="entry name" value="Peptidase_S1_PA"/>
</dbReference>
<dbReference type="PANTHER" id="PTHR24276:SF97">
    <property type="entry name" value="GH13245P2-RELATED"/>
    <property type="match status" value="1"/>
</dbReference>
<keyword evidence="9" id="KW-0732">Signal</keyword>
<evidence type="ECO:0000313" key="12">
    <source>
        <dbReference type="Proteomes" id="UP001153069"/>
    </source>
</evidence>
<dbReference type="GO" id="GO:0007586">
    <property type="term" value="P:digestion"/>
    <property type="evidence" value="ECO:0007669"/>
    <property type="project" value="UniProtKB-KW"/>
</dbReference>
<dbReference type="InterPro" id="IPR043504">
    <property type="entry name" value="Peptidase_S1_PA_chymotrypsin"/>
</dbReference>
<organism evidence="11 12">
    <name type="scientific">Seminavis robusta</name>
    <dbReference type="NCBI Taxonomy" id="568900"/>
    <lineage>
        <taxon>Eukaryota</taxon>
        <taxon>Sar</taxon>
        <taxon>Stramenopiles</taxon>
        <taxon>Ochrophyta</taxon>
        <taxon>Bacillariophyta</taxon>
        <taxon>Bacillariophyceae</taxon>
        <taxon>Bacillariophycidae</taxon>
        <taxon>Naviculales</taxon>
        <taxon>Naviculaceae</taxon>
        <taxon>Seminavis</taxon>
    </lineage>
</organism>
<evidence type="ECO:0000256" key="1">
    <source>
        <dbReference type="ARBA" id="ARBA00007664"/>
    </source>
</evidence>
<evidence type="ECO:0000259" key="10">
    <source>
        <dbReference type="PROSITE" id="PS50240"/>
    </source>
</evidence>
<dbReference type="PROSITE" id="PS00135">
    <property type="entry name" value="TRYPSIN_SER"/>
    <property type="match status" value="1"/>
</dbReference>
<keyword evidence="2" id="KW-0222">Digestion</keyword>
<accession>A0A9N8DQM8</accession>
<dbReference type="PROSITE" id="PS00134">
    <property type="entry name" value="TRYPSIN_HIS"/>
    <property type="match status" value="1"/>
</dbReference>
<keyword evidence="7" id="KW-0645">Protease</keyword>
<feature type="compositionally biased region" description="Acidic residues" evidence="8">
    <location>
        <begin position="547"/>
        <end position="568"/>
    </location>
</feature>
<evidence type="ECO:0000256" key="4">
    <source>
        <dbReference type="ARBA" id="ARBA00023157"/>
    </source>
</evidence>
<dbReference type="InterPro" id="IPR018114">
    <property type="entry name" value="TRYPSIN_HIS"/>
</dbReference>
<keyword evidence="12" id="KW-1185">Reference proteome</keyword>
<protein>
    <recommendedName>
        <fullName evidence="6">trypsin</fullName>
        <ecNumber evidence="6">3.4.21.4</ecNumber>
    </recommendedName>
</protein>
<dbReference type="InterPro" id="IPR050430">
    <property type="entry name" value="Peptidase_S1"/>
</dbReference>
<name>A0A9N8DQM8_9STRA</name>
<dbReference type="AlphaFoldDB" id="A0A9N8DQM8"/>